<evidence type="ECO:0000256" key="5">
    <source>
        <dbReference type="ARBA" id="ARBA00022801"/>
    </source>
</evidence>
<organism evidence="9 10">
    <name type="scientific">Legionella lytica</name>
    <dbReference type="NCBI Taxonomy" id="96232"/>
    <lineage>
        <taxon>Bacteria</taxon>
        <taxon>Pseudomonadati</taxon>
        <taxon>Pseudomonadota</taxon>
        <taxon>Gammaproteobacteria</taxon>
        <taxon>Legionellales</taxon>
        <taxon>Legionellaceae</taxon>
        <taxon>Legionella</taxon>
    </lineage>
</organism>
<keyword evidence="1" id="KW-0031">Aminopeptidase</keyword>
<feature type="domain" description="Peptidase M28" evidence="8">
    <location>
        <begin position="191"/>
        <end position="384"/>
    </location>
</feature>
<evidence type="ECO:0000313" key="10">
    <source>
        <dbReference type="Proteomes" id="UP001057474"/>
    </source>
</evidence>
<dbReference type="InterPro" id="IPR007484">
    <property type="entry name" value="Peptidase_M28"/>
</dbReference>
<reference evidence="9" key="1">
    <citation type="submission" date="2021-03" db="EMBL/GenBank/DDBJ databases">
        <title>Legionella lytica PCM 2298.</title>
        <authorList>
            <person name="Koper P."/>
        </authorList>
    </citation>
    <scope>NUCLEOTIDE SEQUENCE</scope>
    <source>
        <strain evidence="9">PCM 2298</strain>
    </source>
</reference>
<dbReference type="RefSeq" id="WP_252581543.1">
    <property type="nucleotide sequence ID" value="NZ_CP071527.1"/>
</dbReference>
<dbReference type="PANTHER" id="PTHR12147">
    <property type="entry name" value="METALLOPEPTIDASE M28 FAMILY MEMBER"/>
    <property type="match status" value="1"/>
</dbReference>
<keyword evidence="6" id="KW-0862">Zinc</keyword>
<feature type="chain" id="PRO_5046407495" evidence="7">
    <location>
        <begin position="18"/>
        <end position="391"/>
    </location>
</feature>
<evidence type="ECO:0000256" key="4">
    <source>
        <dbReference type="ARBA" id="ARBA00022729"/>
    </source>
</evidence>
<dbReference type="Pfam" id="PF04389">
    <property type="entry name" value="Peptidase_M28"/>
    <property type="match status" value="1"/>
</dbReference>
<gene>
    <name evidence="9" type="ORF">J2N86_05595</name>
</gene>
<dbReference type="InterPro" id="IPR045175">
    <property type="entry name" value="M28_fam"/>
</dbReference>
<keyword evidence="3" id="KW-0479">Metal-binding</keyword>
<accession>A0ABY4YB73</accession>
<dbReference type="Proteomes" id="UP001057474">
    <property type="component" value="Chromosome"/>
</dbReference>
<evidence type="ECO:0000313" key="9">
    <source>
        <dbReference type="EMBL" id="USQ14776.1"/>
    </source>
</evidence>
<dbReference type="SUPFAM" id="SSF53187">
    <property type="entry name" value="Zn-dependent exopeptidases"/>
    <property type="match status" value="1"/>
</dbReference>
<name>A0ABY4YB73_9GAMM</name>
<sequence length="391" mass="43896">MKRFFLLLMALSFNLSANQLPVKDKLIVTNCMYQKLANLAILITRTDKYTLIEIEMNDQVVNVLRGSRRACGGFLNIEPYKKLMLQQQINENQLLINLTNSRTTFRHDEYRIRHDAQVTPLLKQIDRSNLWGYMQHLTSYVNRAANSQTGVLAAQWFKDQIDSMAKDYHRNDVQSYLVATGKKYKQPSVVTVIGKEKPGAAVVIGAHIDTLKGNMPGADDDASGIATILEVSRMLLSSGINFDHPIYVIAYAAEEQGLVGSGYVVQSFLDKKTPVKAVLQFDQAGFRANPKDNTIWLLDDYVDSKLTKFLANLTTHYVNIPVSYTHCGYACSDHANWHLNGFPVCYPSAATLDDDNDNVHTSNDRLETISLDHLENFAKLGLAFVVELGLN</sequence>
<evidence type="ECO:0000259" key="8">
    <source>
        <dbReference type="Pfam" id="PF04389"/>
    </source>
</evidence>
<protein>
    <submittedName>
        <fullName evidence="9">M20/M25/M40 family metallo-hydrolase</fullName>
    </submittedName>
</protein>
<evidence type="ECO:0000256" key="6">
    <source>
        <dbReference type="ARBA" id="ARBA00022833"/>
    </source>
</evidence>
<evidence type="ECO:0000256" key="2">
    <source>
        <dbReference type="ARBA" id="ARBA00022670"/>
    </source>
</evidence>
<evidence type="ECO:0000256" key="1">
    <source>
        <dbReference type="ARBA" id="ARBA00022438"/>
    </source>
</evidence>
<dbReference type="PANTHER" id="PTHR12147:SF56">
    <property type="entry name" value="AMINOPEPTIDASE YDR415C-RELATED"/>
    <property type="match status" value="1"/>
</dbReference>
<dbReference type="EMBL" id="CP071527">
    <property type="protein sequence ID" value="USQ14776.1"/>
    <property type="molecule type" value="Genomic_DNA"/>
</dbReference>
<dbReference type="Gene3D" id="3.40.630.10">
    <property type="entry name" value="Zn peptidases"/>
    <property type="match status" value="1"/>
</dbReference>
<feature type="signal peptide" evidence="7">
    <location>
        <begin position="1"/>
        <end position="17"/>
    </location>
</feature>
<keyword evidence="10" id="KW-1185">Reference proteome</keyword>
<proteinExistence type="predicted"/>
<evidence type="ECO:0000256" key="7">
    <source>
        <dbReference type="SAM" id="SignalP"/>
    </source>
</evidence>
<keyword evidence="4 7" id="KW-0732">Signal</keyword>
<keyword evidence="5" id="KW-0378">Hydrolase</keyword>
<evidence type="ECO:0000256" key="3">
    <source>
        <dbReference type="ARBA" id="ARBA00022723"/>
    </source>
</evidence>
<keyword evidence="2" id="KW-0645">Protease</keyword>